<evidence type="ECO:0000256" key="6">
    <source>
        <dbReference type="ARBA" id="ARBA00023136"/>
    </source>
</evidence>
<name>A0AAN8KYY6_9TELE</name>
<keyword evidence="6 9" id="KW-0472">Membrane</keyword>
<keyword evidence="2" id="KW-0813">Transport</keyword>
<reference evidence="11 12" key="1">
    <citation type="submission" date="2021-04" db="EMBL/GenBank/DDBJ databases">
        <authorList>
            <person name="De Guttry C."/>
            <person name="Zahm M."/>
            <person name="Klopp C."/>
            <person name="Cabau C."/>
            <person name="Louis A."/>
            <person name="Berthelot C."/>
            <person name="Parey E."/>
            <person name="Roest Crollius H."/>
            <person name="Montfort J."/>
            <person name="Robinson-Rechavi M."/>
            <person name="Bucao C."/>
            <person name="Bouchez O."/>
            <person name="Gislard M."/>
            <person name="Lluch J."/>
            <person name="Milhes M."/>
            <person name="Lampietro C."/>
            <person name="Lopez Roques C."/>
            <person name="Donnadieu C."/>
            <person name="Braasch I."/>
            <person name="Desvignes T."/>
            <person name="Postlethwait J."/>
            <person name="Bobe J."/>
            <person name="Wedekind C."/>
            <person name="Guiguen Y."/>
        </authorList>
    </citation>
    <scope>NUCLEOTIDE SEQUENCE [LARGE SCALE GENOMIC DNA]</scope>
    <source>
        <strain evidence="11">Cs_M1</strain>
        <tissue evidence="11">Blood</tissue>
    </source>
</reference>
<feature type="compositionally biased region" description="Low complexity" evidence="8">
    <location>
        <begin position="150"/>
        <end position="161"/>
    </location>
</feature>
<comment type="caution">
    <text evidence="11">The sequence shown here is derived from an EMBL/GenBank/DDBJ whole genome shotgun (WGS) entry which is preliminary data.</text>
</comment>
<evidence type="ECO:0000259" key="10">
    <source>
        <dbReference type="Pfam" id="PF11879"/>
    </source>
</evidence>
<evidence type="ECO:0000313" key="11">
    <source>
        <dbReference type="EMBL" id="KAK6303864.1"/>
    </source>
</evidence>
<dbReference type="InterPro" id="IPR024587">
    <property type="entry name" value="K_chnl_volt-dep_Kv4_C"/>
</dbReference>
<dbReference type="GO" id="GO:0045211">
    <property type="term" value="C:postsynaptic membrane"/>
    <property type="evidence" value="ECO:0007669"/>
    <property type="project" value="TreeGrafter"/>
</dbReference>
<dbReference type="Proteomes" id="UP001356427">
    <property type="component" value="Unassembled WGS sequence"/>
</dbReference>
<dbReference type="EMBL" id="JAGTTL010000024">
    <property type="protein sequence ID" value="KAK6303864.1"/>
    <property type="molecule type" value="Genomic_DNA"/>
</dbReference>
<evidence type="ECO:0000256" key="1">
    <source>
        <dbReference type="ARBA" id="ARBA00004141"/>
    </source>
</evidence>
<sequence length="291" mass="31880">MVPKTIAGKIFGSICSLSGVLVIALPVPVIVSNFSRIYHQNQRADKRRAQKMQKARLARIRISKTGSSNAFLHSKRNGLFSDALELTQLPYKMNLSDQSSIEEEQQLNKNQSLLESQHHHLLHCLEKTTNHEFADEQCYEQSYLEGALQSYPSQSPSLSSQEGMTGTCCTRRSKRNHAPLPNSSMPTCALTHPLTHTHPHHNLQELSTIHIQPLNTSRSSLNMRVDEPARLNCQSGRITTAIISIPTPPATTPVGDAYPPPPGPAHPPPPGPAHPPPPGPALQNVVKVSAL</sequence>
<keyword evidence="7" id="KW-0407">Ion channel</keyword>
<dbReference type="InterPro" id="IPR028325">
    <property type="entry name" value="VG_K_chnl"/>
</dbReference>
<feature type="compositionally biased region" description="Pro residues" evidence="8">
    <location>
        <begin position="258"/>
        <end position="280"/>
    </location>
</feature>
<dbReference type="GO" id="GO:0043025">
    <property type="term" value="C:neuronal cell body"/>
    <property type="evidence" value="ECO:0007669"/>
    <property type="project" value="TreeGrafter"/>
</dbReference>
<feature type="transmembrane region" description="Helical" evidence="9">
    <location>
        <begin position="6"/>
        <end position="31"/>
    </location>
</feature>
<keyword evidence="12" id="KW-1185">Reference proteome</keyword>
<accession>A0AAN8KYY6</accession>
<evidence type="ECO:0000256" key="7">
    <source>
        <dbReference type="ARBA" id="ARBA00023303"/>
    </source>
</evidence>
<evidence type="ECO:0000256" key="4">
    <source>
        <dbReference type="ARBA" id="ARBA00022989"/>
    </source>
</evidence>
<dbReference type="SUPFAM" id="SSF81324">
    <property type="entry name" value="Voltage-gated potassium channels"/>
    <property type="match status" value="1"/>
</dbReference>
<evidence type="ECO:0000256" key="8">
    <source>
        <dbReference type="SAM" id="MobiDB-lite"/>
    </source>
</evidence>
<feature type="region of interest" description="Disordered" evidence="8">
    <location>
        <begin position="150"/>
        <end position="184"/>
    </location>
</feature>
<dbReference type="Pfam" id="PF11879">
    <property type="entry name" value="DUF3399"/>
    <property type="match status" value="1"/>
</dbReference>
<dbReference type="GO" id="GO:0043197">
    <property type="term" value="C:dendritic spine"/>
    <property type="evidence" value="ECO:0007669"/>
    <property type="project" value="TreeGrafter"/>
</dbReference>
<evidence type="ECO:0000256" key="3">
    <source>
        <dbReference type="ARBA" id="ARBA00022692"/>
    </source>
</evidence>
<evidence type="ECO:0000256" key="9">
    <source>
        <dbReference type="SAM" id="Phobius"/>
    </source>
</evidence>
<evidence type="ECO:0000256" key="5">
    <source>
        <dbReference type="ARBA" id="ARBA00023065"/>
    </source>
</evidence>
<proteinExistence type="predicted"/>
<comment type="subcellular location">
    <subcellularLocation>
        <location evidence="1">Membrane</location>
        <topology evidence="1">Multi-pass membrane protein</topology>
    </subcellularLocation>
</comment>
<gene>
    <name evidence="11" type="ORF">J4Q44_G00263180</name>
</gene>
<dbReference type="AlphaFoldDB" id="A0AAN8KYY6"/>
<dbReference type="PANTHER" id="PTHR11537:SF182">
    <property type="entry name" value="POTASSIUM VOLTAGE-GATED CHANNEL SUBFAMILY D MEMBER 3"/>
    <property type="match status" value="1"/>
</dbReference>
<dbReference type="Gene3D" id="1.10.287.70">
    <property type="match status" value="1"/>
</dbReference>
<dbReference type="GO" id="GO:0001508">
    <property type="term" value="P:action potential"/>
    <property type="evidence" value="ECO:0007669"/>
    <property type="project" value="TreeGrafter"/>
</dbReference>
<dbReference type="FunFam" id="1.10.287.70:FF:000111">
    <property type="entry name" value="Potassium voltage-gated channel subfamily D member 3"/>
    <property type="match status" value="1"/>
</dbReference>
<feature type="domain" description="Potassium channel voltage dependent Kv4 C-terminal" evidence="10">
    <location>
        <begin position="111"/>
        <end position="185"/>
    </location>
</feature>
<dbReference type="GO" id="GO:0097623">
    <property type="term" value="P:potassium ion export across plasma membrane"/>
    <property type="evidence" value="ECO:0007669"/>
    <property type="project" value="TreeGrafter"/>
</dbReference>
<evidence type="ECO:0000313" key="12">
    <source>
        <dbReference type="Proteomes" id="UP001356427"/>
    </source>
</evidence>
<dbReference type="GO" id="GO:0005250">
    <property type="term" value="F:A-type (transient outward) potassium channel activity"/>
    <property type="evidence" value="ECO:0007669"/>
    <property type="project" value="TreeGrafter"/>
</dbReference>
<keyword evidence="3 9" id="KW-0812">Transmembrane</keyword>
<evidence type="ECO:0000256" key="2">
    <source>
        <dbReference type="ARBA" id="ARBA00022448"/>
    </source>
</evidence>
<keyword evidence="4 9" id="KW-1133">Transmembrane helix</keyword>
<protein>
    <recommendedName>
        <fullName evidence="10">Potassium channel voltage dependent Kv4 C-terminal domain-containing protein</fullName>
    </recommendedName>
</protein>
<keyword evidence="5" id="KW-0406">Ion transport</keyword>
<organism evidence="11 12">
    <name type="scientific">Coregonus suidteri</name>
    <dbReference type="NCBI Taxonomy" id="861788"/>
    <lineage>
        <taxon>Eukaryota</taxon>
        <taxon>Metazoa</taxon>
        <taxon>Chordata</taxon>
        <taxon>Craniata</taxon>
        <taxon>Vertebrata</taxon>
        <taxon>Euteleostomi</taxon>
        <taxon>Actinopterygii</taxon>
        <taxon>Neopterygii</taxon>
        <taxon>Teleostei</taxon>
        <taxon>Protacanthopterygii</taxon>
        <taxon>Salmoniformes</taxon>
        <taxon>Salmonidae</taxon>
        <taxon>Coregoninae</taxon>
        <taxon>Coregonus</taxon>
    </lineage>
</organism>
<dbReference type="GO" id="GO:0008076">
    <property type="term" value="C:voltage-gated potassium channel complex"/>
    <property type="evidence" value="ECO:0007669"/>
    <property type="project" value="InterPro"/>
</dbReference>
<dbReference type="PANTHER" id="PTHR11537">
    <property type="entry name" value="VOLTAGE-GATED POTASSIUM CHANNEL"/>
    <property type="match status" value="1"/>
</dbReference>
<feature type="region of interest" description="Disordered" evidence="8">
    <location>
        <begin position="244"/>
        <end position="283"/>
    </location>
</feature>